<dbReference type="Proteomes" id="UP000593560">
    <property type="component" value="Unassembled WGS sequence"/>
</dbReference>
<evidence type="ECO:0000313" key="2">
    <source>
        <dbReference type="Proteomes" id="UP000593560"/>
    </source>
</evidence>
<proteinExistence type="predicted"/>
<sequence>MDRGCGSILELWDVTRYLKLNCGSFWTSISYNSSSLEPAKEGQDTSHCPEANAFALNRLLNPPPATQRSIFCKDSTGTVGDRLKSLPFFI</sequence>
<reference evidence="1 2" key="1">
    <citation type="journal article" date="2019" name="Genome Biol. Evol.">
        <title>Insights into the evolution of the New World diploid cottons (Gossypium, subgenus Houzingenia) based on genome sequencing.</title>
        <authorList>
            <person name="Grover C.E."/>
            <person name="Arick M.A. 2nd"/>
            <person name="Thrash A."/>
            <person name="Conover J.L."/>
            <person name="Sanders W.S."/>
            <person name="Peterson D.G."/>
            <person name="Frelichowski J.E."/>
            <person name="Scheffler J.A."/>
            <person name="Scheffler B.E."/>
            <person name="Wendel J.F."/>
        </authorList>
    </citation>
    <scope>NUCLEOTIDE SEQUENCE [LARGE SCALE GENOMIC DNA]</scope>
    <source>
        <strain evidence="1">0</strain>
        <tissue evidence="1">Leaf</tissue>
    </source>
</reference>
<name>A0A7J9HHV2_9ROSI</name>
<accession>A0A7J9HHV2</accession>
<evidence type="ECO:0000313" key="1">
    <source>
        <dbReference type="EMBL" id="MBA0809352.1"/>
    </source>
</evidence>
<dbReference type="EMBL" id="JABFAD010000009">
    <property type="protein sequence ID" value="MBA0809352.1"/>
    <property type="molecule type" value="Genomic_DNA"/>
</dbReference>
<gene>
    <name evidence="1" type="ORF">Gohar_025014</name>
</gene>
<protein>
    <submittedName>
        <fullName evidence="1">Uncharacterized protein</fullName>
    </submittedName>
</protein>
<comment type="caution">
    <text evidence="1">The sequence shown here is derived from an EMBL/GenBank/DDBJ whole genome shotgun (WGS) entry which is preliminary data.</text>
</comment>
<dbReference type="AlphaFoldDB" id="A0A7J9HHV2"/>
<dbReference type="OrthoDB" id="10368895at2759"/>
<organism evidence="1 2">
    <name type="scientific">Gossypium harknessii</name>
    <dbReference type="NCBI Taxonomy" id="34285"/>
    <lineage>
        <taxon>Eukaryota</taxon>
        <taxon>Viridiplantae</taxon>
        <taxon>Streptophyta</taxon>
        <taxon>Embryophyta</taxon>
        <taxon>Tracheophyta</taxon>
        <taxon>Spermatophyta</taxon>
        <taxon>Magnoliopsida</taxon>
        <taxon>eudicotyledons</taxon>
        <taxon>Gunneridae</taxon>
        <taxon>Pentapetalae</taxon>
        <taxon>rosids</taxon>
        <taxon>malvids</taxon>
        <taxon>Malvales</taxon>
        <taxon>Malvaceae</taxon>
        <taxon>Malvoideae</taxon>
        <taxon>Gossypium</taxon>
    </lineage>
</organism>
<keyword evidence="2" id="KW-1185">Reference proteome</keyword>